<dbReference type="Proteomes" id="UP000596661">
    <property type="component" value="Unassembled WGS sequence"/>
</dbReference>
<dbReference type="AlphaFoldDB" id="A0A803QQ93"/>
<dbReference type="Gramene" id="evm.model.10.762">
    <property type="protein sequence ID" value="cds.evm.model.10.762"/>
    <property type="gene ID" value="evm.TU.10.762"/>
</dbReference>
<reference evidence="1" key="1">
    <citation type="submission" date="2021-03" db="UniProtKB">
        <authorList>
            <consortium name="EnsemblPlants"/>
        </authorList>
    </citation>
    <scope>IDENTIFICATION</scope>
</reference>
<accession>A0A803QQ93</accession>
<dbReference type="EnsemblPlants" id="evm.model.10.762">
    <property type="protein sequence ID" value="cds.evm.model.10.762"/>
    <property type="gene ID" value="evm.TU.10.762"/>
</dbReference>
<sequence>MSYFNATTPSTSLGINNHIDNPIEPVRVAIPLEITPAATHIVGDSPSINIVGVMQLSAVETQSDSMLRLPAQMNLQDSPLQEQRHQGKIQIGNVRRSETIKDVEGTMLPTTIQQALLLAFHPPTTNNM</sequence>
<evidence type="ECO:0000313" key="2">
    <source>
        <dbReference type="Proteomes" id="UP000596661"/>
    </source>
</evidence>
<proteinExistence type="predicted"/>
<name>A0A803QQ93_CANSA</name>
<organism evidence="1 2">
    <name type="scientific">Cannabis sativa</name>
    <name type="common">Hemp</name>
    <name type="synonym">Marijuana</name>
    <dbReference type="NCBI Taxonomy" id="3483"/>
    <lineage>
        <taxon>Eukaryota</taxon>
        <taxon>Viridiplantae</taxon>
        <taxon>Streptophyta</taxon>
        <taxon>Embryophyta</taxon>
        <taxon>Tracheophyta</taxon>
        <taxon>Spermatophyta</taxon>
        <taxon>Magnoliopsida</taxon>
        <taxon>eudicotyledons</taxon>
        <taxon>Gunneridae</taxon>
        <taxon>Pentapetalae</taxon>
        <taxon>rosids</taxon>
        <taxon>fabids</taxon>
        <taxon>Rosales</taxon>
        <taxon>Cannabaceae</taxon>
        <taxon>Cannabis</taxon>
    </lineage>
</organism>
<protein>
    <submittedName>
        <fullName evidence="1">Uncharacterized protein</fullName>
    </submittedName>
</protein>
<keyword evidence="2" id="KW-1185">Reference proteome</keyword>
<dbReference type="EMBL" id="UZAU01000811">
    <property type="status" value="NOT_ANNOTATED_CDS"/>
    <property type="molecule type" value="Genomic_DNA"/>
</dbReference>
<evidence type="ECO:0000313" key="1">
    <source>
        <dbReference type="EnsemblPlants" id="cds.evm.model.10.762"/>
    </source>
</evidence>